<dbReference type="InterPro" id="IPR010411">
    <property type="entry name" value="TAC_Gp13-like"/>
</dbReference>
<sequence length="126" mass="14137">MLNLRELALTPNLAFRTKSLTVPEWNNAKVILREPSGEAWARVRDFIAPTVTEDEELVKLTETQAFIRNKEADAILFVDVLLDQDGKPVFSDDDVGVVAEIYGQVHKRLLGVAMSLSIDQDQAEKK</sequence>
<reference evidence="1 2" key="1">
    <citation type="submission" date="2017-02" db="EMBL/GenBank/DDBJ databases">
        <title>Draft genome sequence of a Kluyvera intermedia isolate from a patient with a pancreatic abscess.</title>
        <authorList>
            <person name="Thele R."/>
        </authorList>
    </citation>
    <scope>NUCLEOTIDE SEQUENCE [LARGE SCALE GENOMIC DNA]</scope>
    <source>
        <strain evidence="1 2">FOSA7093</strain>
    </source>
</reference>
<comment type="caution">
    <text evidence="1">The sequence shown here is derived from an EMBL/GenBank/DDBJ whole genome shotgun (WGS) entry which is preliminary data.</text>
</comment>
<name>A0ABX3UGD5_KLUIN</name>
<accession>A0ABX3UGD5</accession>
<gene>
    <name evidence="1" type="ORF">B2M27_09905</name>
</gene>
<dbReference type="Proteomes" id="UP000192521">
    <property type="component" value="Unassembled WGS sequence"/>
</dbReference>
<proteinExistence type="predicted"/>
<dbReference type="InterPro" id="IPR038556">
    <property type="entry name" value="TAC_Gp13-like_sf"/>
</dbReference>
<protein>
    <submittedName>
        <fullName evidence="1">Phage tail protein</fullName>
    </submittedName>
</protein>
<dbReference type="Pfam" id="PF06222">
    <property type="entry name" value="Phage_TAC_1"/>
    <property type="match status" value="1"/>
</dbReference>
<organism evidence="1 2">
    <name type="scientific">Kluyvera intermedia</name>
    <name type="common">Enterobacter intermedius</name>
    <dbReference type="NCBI Taxonomy" id="61648"/>
    <lineage>
        <taxon>Bacteria</taxon>
        <taxon>Pseudomonadati</taxon>
        <taxon>Pseudomonadota</taxon>
        <taxon>Gammaproteobacteria</taxon>
        <taxon>Enterobacterales</taxon>
        <taxon>Enterobacteriaceae</taxon>
        <taxon>Kluyvera</taxon>
    </lineage>
</organism>
<evidence type="ECO:0000313" key="2">
    <source>
        <dbReference type="Proteomes" id="UP000192521"/>
    </source>
</evidence>
<dbReference type="Gene3D" id="3.30.2220.20">
    <property type="entry name" value="Phage tail assembly chaperone gp13-like"/>
    <property type="match status" value="1"/>
</dbReference>
<evidence type="ECO:0000313" key="1">
    <source>
        <dbReference type="EMBL" id="ORJ50578.1"/>
    </source>
</evidence>
<dbReference type="RefSeq" id="WP_085006054.1">
    <property type="nucleotide sequence ID" value="NZ_MWPR01000011.1"/>
</dbReference>
<keyword evidence="2" id="KW-1185">Reference proteome</keyword>
<dbReference type="EMBL" id="MWPR01000011">
    <property type="protein sequence ID" value="ORJ50578.1"/>
    <property type="molecule type" value="Genomic_DNA"/>
</dbReference>